<evidence type="ECO:0000313" key="1">
    <source>
        <dbReference type="EMBL" id="HJA98687.1"/>
    </source>
</evidence>
<protein>
    <submittedName>
        <fullName evidence="1">Uncharacterized protein</fullName>
    </submittedName>
</protein>
<proteinExistence type="predicted"/>
<accession>A0A9D2IEJ1</accession>
<reference evidence="1" key="1">
    <citation type="journal article" date="2021" name="PeerJ">
        <title>Extensive microbial diversity within the chicken gut microbiome revealed by metagenomics and culture.</title>
        <authorList>
            <person name="Gilroy R."/>
            <person name="Ravi A."/>
            <person name="Getino M."/>
            <person name="Pursley I."/>
            <person name="Horton D.L."/>
            <person name="Alikhan N.F."/>
            <person name="Baker D."/>
            <person name="Gharbi K."/>
            <person name="Hall N."/>
            <person name="Watson M."/>
            <person name="Adriaenssens E.M."/>
            <person name="Foster-Nyarko E."/>
            <person name="Jarju S."/>
            <person name="Secka A."/>
            <person name="Antonio M."/>
            <person name="Oren A."/>
            <person name="Chaudhuri R.R."/>
            <person name="La Ragione R."/>
            <person name="Hildebrand F."/>
            <person name="Pallen M.J."/>
        </authorList>
    </citation>
    <scope>NUCLEOTIDE SEQUENCE</scope>
    <source>
        <strain evidence="1">CHK169-11906</strain>
    </source>
</reference>
<comment type="caution">
    <text evidence="1">The sequence shown here is derived from an EMBL/GenBank/DDBJ whole genome shotgun (WGS) entry which is preliminary data.</text>
</comment>
<dbReference type="AlphaFoldDB" id="A0A9D2IEJ1"/>
<reference evidence="1" key="2">
    <citation type="submission" date="2021-04" db="EMBL/GenBank/DDBJ databases">
        <authorList>
            <person name="Gilroy R."/>
        </authorList>
    </citation>
    <scope>NUCLEOTIDE SEQUENCE</scope>
    <source>
        <strain evidence="1">CHK169-11906</strain>
    </source>
</reference>
<evidence type="ECO:0000313" key="2">
    <source>
        <dbReference type="Proteomes" id="UP000824259"/>
    </source>
</evidence>
<dbReference type="EMBL" id="DWYR01000009">
    <property type="protein sequence ID" value="HJA98687.1"/>
    <property type="molecule type" value="Genomic_DNA"/>
</dbReference>
<gene>
    <name evidence="1" type="ORF">H9779_03695</name>
</gene>
<sequence length="149" mass="16316">MAFAYGLAVGTGSDIYSRLVFETVHGARISPYAFIGAGLAINHFYKDQVIFEEYWVTQKDNRGTLLPLFVNIKGYLPVSRKVAFYLSGDMGAALDLSNSFDEKTKLYVAAGPGVTFGRQNGGTLGDFSIRFQHIGDGLDAILFRIGVNF</sequence>
<dbReference type="Proteomes" id="UP000824259">
    <property type="component" value="Unassembled WGS sequence"/>
</dbReference>
<organism evidence="1 2">
    <name type="scientific">Candidatus Alistipes avicola</name>
    <dbReference type="NCBI Taxonomy" id="2838432"/>
    <lineage>
        <taxon>Bacteria</taxon>
        <taxon>Pseudomonadati</taxon>
        <taxon>Bacteroidota</taxon>
        <taxon>Bacteroidia</taxon>
        <taxon>Bacteroidales</taxon>
        <taxon>Rikenellaceae</taxon>
        <taxon>Alistipes</taxon>
    </lineage>
</organism>
<name>A0A9D2IEJ1_9BACT</name>